<dbReference type="PANTHER" id="PTHR24340:SF41">
    <property type="entry name" value="MUSCLE-SPECIFIC HOMEOBOX PROTEIN TINMAN-RELATED"/>
    <property type="match status" value="1"/>
</dbReference>
<protein>
    <recommendedName>
        <fullName evidence="9">Homeobox domain-containing protein</fullName>
    </recommendedName>
</protein>
<dbReference type="InterPro" id="IPR009057">
    <property type="entry name" value="Homeodomain-like_sf"/>
</dbReference>
<feature type="domain" description="Homeobox" evidence="9">
    <location>
        <begin position="143"/>
        <end position="203"/>
    </location>
</feature>
<gene>
    <name evidence="10" type="ORF">ABEB36_010332</name>
</gene>
<dbReference type="SUPFAM" id="SSF46689">
    <property type="entry name" value="Homeodomain-like"/>
    <property type="match status" value="1"/>
</dbReference>
<evidence type="ECO:0000256" key="4">
    <source>
        <dbReference type="ARBA" id="ARBA00023155"/>
    </source>
</evidence>
<dbReference type="GO" id="GO:0003677">
    <property type="term" value="F:DNA binding"/>
    <property type="evidence" value="ECO:0007669"/>
    <property type="project" value="UniProtKB-UniRule"/>
</dbReference>
<evidence type="ECO:0000256" key="6">
    <source>
        <dbReference type="PROSITE-ProRule" id="PRU00108"/>
    </source>
</evidence>
<comment type="caution">
    <text evidence="10">The sequence shown here is derived from an EMBL/GenBank/DDBJ whole genome shotgun (WGS) entry which is preliminary data.</text>
</comment>
<dbReference type="PROSITE" id="PS50071">
    <property type="entry name" value="HOMEOBOX_2"/>
    <property type="match status" value="1"/>
</dbReference>
<dbReference type="Pfam" id="PF00046">
    <property type="entry name" value="Homeodomain"/>
    <property type="match status" value="1"/>
</dbReference>
<dbReference type="Gene3D" id="1.10.10.60">
    <property type="entry name" value="Homeodomain-like"/>
    <property type="match status" value="1"/>
</dbReference>
<dbReference type="InterPro" id="IPR050394">
    <property type="entry name" value="Homeobox_NK-like"/>
</dbReference>
<dbReference type="GO" id="GO:0006357">
    <property type="term" value="P:regulation of transcription by RNA polymerase II"/>
    <property type="evidence" value="ECO:0007669"/>
    <property type="project" value="UniProtKB-ARBA"/>
</dbReference>
<dbReference type="EMBL" id="JBDJPC010000007">
    <property type="protein sequence ID" value="KAL1494791.1"/>
    <property type="molecule type" value="Genomic_DNA"/>
</dbReference>
<name>A0ABD1EJS6_HYPHA</name>
<comment type="subcellular location">
    <subcellularLocation>
        <location evidence="1 6 7">Nucleus</location>
    </subcellularLocation>
</comment>
<dbReference type="CDD" id="cd00086">
    <property type="entry name" value="homeodomain"/>
    <property type="match status" value="1"/>
</dbReference>
<dbReference type="Proteomes" id="UP001566132">
    <property type="component" value="Unassembled WGS sequence"/>
</dbReference>
<evidence type="ECO:0000256" key="2">
    <source>
        <dbReference type="ARBA" id="ARBA00022473"/>
    </source>
</evidence>
<organism evidence="10 11">
    <name type="scientific">Hypothenemus hampei</name>
    <name type="common">Coffee berry borer</name>
    <dbReference type="NCBI Taxonomy" id="57062"/>
    <lineage>
        <taxon>Eukaryota</taxon>
        <taxon>Metazoa</taxon>
        <taxon>Ecdysozoa</taxon>
        <taxon>Arthropoda</taxon>
        <taxon>Hexapoda</taxon>
        <taxon>Insecta</taxon>
        <taxon>Pterygota</taxon>
        <taxon>Neoptera</taxon>
        <taxon>Endopterygota</taxon>
        <taxon>Coleoptera</taxon>
        <taxon>Polyphaga</taxon>
        <taxon>Cucujiformia</taxon>
        <taxon>Curculionidae</taxon>
        <taxon>Scolytinae</taxon>
        <taxon>Hypothenemus</taxon>
    </lineage>
</organism>
<reference evidence="10 11" key="1">
    <citation type="submission" date="2024-05" db="EMBL/GenBank/DDBJ databases">
        <title>Genetic variation in Jamaican populations of the coffee berry borer (Hypothenemus hampei).</title>
        <authorList>
            <person name="Errbii M."/>
            <person name="Myrie A."/>
        </authorList>
    </citation>
    <scope>NUCLEOTIDE SEQUENCE [LARGE SCALE GENOMIC DNA]</scope>
    <source>
        <strain evidence="10">JA-Hopewell-2020-01-JO</strain>
        <tissue evidence="10">Whole body</tissue>
    </source>
</reference>
<dbReference type="GO" id="GO:0005634">
    <property type="term" value="C:nucleus"/>
    <property type="evidence" value="ECO:0007669"/>
    <property type="project" value="UniProtKB-SubCell"/>
</dbReference>
<feature type="DNA-binding region" description="Homeobox" evidence="6">
    <location>
        <begin position="145"/>
        <end position="204"/>
    </location>
</feature>
<dbReference type="SMART" id="SM00389">
    <property type="entry name" value="HOX"/>
    <property type="match status" value="1"/>
</dbReference>
<dbReference type="InterPro" id="IPR017970">
    <property type="entry name" value="Homeobox_CS"/>
</dbReference>
<dbReference type="PANTHER" id="PTHR24340">
    <property type="entry name" value="HOMEOBOX PROTEIN NKX"/>
    <property type="match status" value="1"/>
</dbReference>
<dbReference type="InterPro" id="IPR020479">
    <property type="entry name" value="HD_metazoa"/>
</dbReference>
<keyword evidence="4 6" id="KW-0371">Homeobox</keyword>
<evidence type="ECO:0000256" key="7">
    <source>
        <dbReference type="RuleBase" id="RU000682"/>
    </source>
</evidence>
<dbReference type="PRINTS" id="PR00024">
    <property type="entry name" value="HOMEOBOX"/>
</dbReference>
<keyword evidence="2" id="KW-0217">Developmental protein</keyword>
<evidence type="ECO:0000313" key="10">
    <source>
        <dbReference type="EMBL" id="KAL1494791.1"/>
    </source>
</evidence>
<evidence type="ECO:0000313" key="11">
    <source>
        <dbReference type="Proteomes" id="UP001566132"/>
    </source>
</evidence>
<feature type="region of interest" description="Disordered" evidence="8">
    <location>
        <begin position="119"/>
        <end position="147"/>
    </location>
</feature>
<keyword evidence="11" id="KW-1185">Reference proteome</keyword>
<proteinExistence type="predicted"/>
<evidence type="ECO:0000256" key="1">
    <source>
        <dbReference type="ARBA" id="ARBA00004123"/>
    </source>
</evidence>
<feature type="compositionally biased region" description="Polar residues" evidence="8">
    <location>
        <begin position="124"/>
        <end position="133"/>
    </location>
</feature>
<evidence type="ECO:0000256" key="8">
    <source>
        <dbReference type="SAM" id="MobiDB-lite"/>
    </source>
</evidence>
<evidence type="ECO:0000256" key="3">
    <source>
        <dbReference type="ARBA" id="ARBA00023125"/>
    </source>
</evidence>
<keyword evidence="3 6" id="KW-0238">DNA-binding</keyword>
<dbReference type="PROSITE" id="PS00027">
    <property type="entry name" value="HOMEOBOX_1"/>
    <property type="match status" value="1"/>
</dbReference>
<accession>A0ABD1EJS6</accession>
<keyword evidence="5 6" id="KW-0539">Nucleus</keyword>
<evidence type="ECO:0000259" key="9">
    <source>
        <dbReference type="PROSITE" id="PS50071"/>
    </source>
</evidence>
<sequence>MFHSFDDNFSNNNCDTTSGSVVTPFSVKDILNMESEYYVKKEPFETEQHQCWDQPYYGTVNDQSNSFYYSTDNSGNSYNKTWADGPYNNVTSSHLNQDQSITTMYNCNVYSDQQRELGYDNIDSPKQQVTSSKTELRKSGRQRAKRKPRVLFSQAQVYELEQRFQVQKYLTAPEREQMALGLKLTPTQVKIWFQNRRYKNKRQNPEKIEIEKGTGTKQLATSAPGISGNGVTYYVPSLPQNNYVFQNTPSYNSGDFYSHNEFSYNSSLT</sequence>
<dbReference type="AlphaFoldDB" id="A0ABD1EJS6"/>
<dbReference type="InterPro" id="IPR001356">
    <property type="entry name" value="HD"/>
</dbReference>
<evidence type="ECO:0000256" key="5">
    <source>
        <dbReference type="ARBA" id="ARBA00023242"/>
    </source>
</evidence>